<dbReference type="CDD" id="cd00051">
    <property type="entry name" value="EFh"/>
    <property type="match status" value="1"/>
</dbReference>
<evidence type="ECO:0000313" key="4">
    <source>
        <dbReference type="Proteomes" id="UP000692954"/>
    </source>
</evidence>
<evidence type="ECO:0000313" key="3">
    <source>
        <dbReference type="EMBL" id="CAD8046223.1"/>
    </source>
</evidence>
<dbReference type="Pfam" id="PF13499">
    <property type="entry name" value="EF-hand_7"/>
    <property type="match status" value="1"/>
</dbReference>
<keyword evidence="1" id="KW-0106">Calcium</keyword>
<dbReference type="AlphaFoldDB" id="A0A8S1JUF2"/>
<evidence type="ECO:0000256" key="1">
    <source>
        <dbReference type="ARBA" id="ARBA00022837"/>
    </source>
</evidence>
<dbReference type="InterPro" id="IPR018247">
    <property type="entry name" value="EF_Hand_1_Ca_BS"/>
</dbReference>
<feature type="domain" description="EF-hand" evidence="2">
    <location>
        <begin position="252"/>
        <end position="287"/>
    </location>
</feature>
<keyword evidence="4" id="KW-1185">Reference proteome</keyword>
<dbReference type="OrthoDB" id="191686at2759"/>
<reference evidence="3" key="1">
    <citation type="submission" date="2021-01" db="EMBL/GenBank/DDBJ databases">
        <authorList>
            <consortium name="Genoscope - CEA"/>
            <person name="William W."/>
        </authorList>
    </citation>
    <scope>NUCLEOTIDE SEQUENCE</scope>
</reference>
<organism evidence="3 4">
    <name type="scientific">Paramecium sonneborni</name>
    <dbReference type="NCBI Taxonomy" id="65129"/>
    <lineage>
        <taxon>Eukaryota</taxon>
        <taxon>Sar</taxon>
        <taxon>Alveolata</taxon>
        <taxon>Ciliophora</taxon>
        <taxon>Intramacronucleata</taxon>
        <taxon>Oligohymenophorea</taxon>
        <taxon>Peniculida</taxon>
        <taxon>Parameciidae</taxon>
        <taxon>Paramecium</taxon>
    </lineage>
</organism>
<dbReference type="GO" id="GO:0005829">
    <property type="term" value="C:cytosol"/>
    <property type="evidence" value="ECO:0007669"/>
    <property type="project" value="TreeGrafter"/>
</dbReference>
<dbReference type="PANTHER" id="PTHR19972:SF10">
    <property type="entry name" value="CALBINDIN-32"/>
    <property type="match status" value="1"/>
</dbReference>
<feature type="domain" description="EF-hand" evidence="2">
    <location>
        <begin position="28"/>
        <end position="63"/>
    </location>
</feature>
<dbReference type="EMBL" id="CAJJDN010000001">
    <property type="protein sequence ID" value="CAD8046223.1"/>
    <property type="molecule type" value="Genomic_DNA"/>
</dbReference>
<protein>
    <recommendedName>
        <fullName evidence="2">EF-hand domain-containing protein</fullName>
    </recommendedName>
</protein>
<dbReference type="PROSITE" id="PS50222">
    <property type="entry name" value="EF_HAND_2"/>
    <property type="match status" value="3"/>
</dbReference>
<dbReference type="InterPro" id="IPR051001">
    <property type="entry name" value="Calbindin_Ca-bind"/>
</dbReference>
<accession>A0A8S1JUF2</accession>
<dbReference type="PANTHER" id="PTHR19972">
    <property type="entry name" value="CALBINDIN"/>
    <property type="match status" value="1"/>
</dbReference>
<dbReference type="InterPro" id="IPR002048">
    <property type="entry name" value="EF_hand_dom"/>
</dbReference>
<dbReference type="Proteomes" id="UP000692954">
    <property type="component" value="Unassembled WGS sequence"/>
</dbReference>
<dbReference type="GO" id="GO:0005634">
    <property type="term" value="C:nucleus"/>
    <property type="evidence" value="ECO:0007669"/>
    <property type="project" value="TreeGrafter"/>
</dbReference>
<sequence>MDPNKFIKYQPYQMTDSVKAGGLFSPEQCEQLAKKILSLYDENKDGQLDLLDVSQMQQDCYRAMNKNYNPTPTDIAAFTRKMDTFGQGRVDEKMIRSLCIKNLSTMVSSNNSEIKIEKPLQELNVQIQPSLPSDQVEIQLESSNQETQIEVKQEAPKVEQKQIFIKQQQEISIPLPVQKTVQEQPKQVVQSPINVEKTNPEPKYSKIVQDRLKVARRIFTFIDTDKSGFITEAEVPSLLIETYKQMGMTIEPTQEDVELWMEMADTDKDGKVTLVDYEDLIIKGLRQQGITLE</sequence>
<dbReference type="SMART" id="SM00054">
    <property type="entry name" value="EFh"/>
    <property type="match status" value="3"/>
</dbReference>
<proteinExistence type="predicted"/>
<feature type="domain" description="EF-hand" evidence="2">
    <location>
        <begin position="210"/>
        <end position="245"/>
    </location>
</feature>
<evidence type="ECO:0000259" key="2">
    <source>
        <dbReference type="PROSITE" id="PS50222"/>
    </source>
</evidence>
<gene>
    <name evidence="3" type="ORF">PSON_ATCC_30995.1.T0010503</name>
</gene>
<comment type="caution">
    <text evidence="3">The sequence shown here is derived from an EMBL/GenBank/DDBJ whole genome shotgun (WGS) entry which is preliminary data.</text>
</comment>
<dbReference type="PROSITE" id="PS00018">
    <property type="entry name" value="EF_HAND_1"/>
    <property type="match status" value="3"/>
</dbReference>
<dbReference type="GO" id="GO:0005509">
    <property type="term" value="F:calcium ion binding"/>
    <property type="evidence" value="ECO:0007669"/>
    <property type="project" value="InterPro"/>
</dbReference>
<name>A0A8S1JUF2_9CILI</name>
<dbReference type="GO" id="GO:0051480">
    <property type="term" value="P:regulation of cytosolic calcium ion concentration"/>
    <property type="evidence" value="ECO:0007669"/>
    <property type="project" value="TreeGrafter"/>
</dbReference>